<dbReference type="EMBL" id="BMVN01000076">
    <property type="protein sequence ID" value="GHA70970.1"/>
    <property type="molecule type" value="Genomic_DNA"/>
</dbReference>
<comment type="caution">
    <text evidence="2">The sequence shown here is derived from an EMBL/GenBank/DDBJ whole genome shotgun (WGS) entry which is preliminary data.</text>
</comment>
<keyword evidence="3" id="KW-1185">Reference proteome</keyword>
<evidence type="ECO:0000313" key="3">
    <source>
        <dbReference type="Proteomes" id="UP000653644"/>
    </source>
</evidence>
<dbReference type="InterPro" id="IPR045851">
    <property type="entry name" value="AMP-bd_C_sf"/>
</dbReference>
<feature type="domain" description="AMP-binding enzyme C-terminal" evidence="1">
    <location>
        <begin position="2"/>
        <end position="56"/>
    </location>
</feature>
<evidence type="ECO:0000259" key="1">
    <source>
        <dbReference type="Pfam" id="PF13193"/>
    </source>
</evidence>
<sequence length="68" mass="7197">MTDPTYGQRAGAAVVLARGGTATERDLLAHCRDQLAPYEVPDRLAIVPSLPHTAKGALDRGAVDLYGH</sequence>
<protein>
    <recommendedName>
        <fullName evidence="1">AMP-binding enzyme C-terminal domain-containing protein</fullName>
    </recommendedName>
</protein>
<dbReference type="Proteomes" id="UP000653644">
    <property type="component" value="Unassembled WGS sequence"/>
</dbReference>
<dbReference type="RefSeq" id="WP_229918008.1">
    <property type="nucleotide sequence ID" value="NZ_BMVN01000076.1"/>
</dbReference>
<gene>
    <name evidence="2" type="ORF">GCM10010345_87720</name>
</gene>
<proteinExistence type="predicted"/>
<dbReference type="InterPro" id="IPR025110">
    <property type="entry name" value="AMP-bd_C"/>
</dbReference>
<dbReference type="SUPFAM" id="SSF56801">
    <property type="entry name" value="Acetyl-CoA synthetase-like"/>
    <property type="match status" value="1"/>
</dbReference>
<reference evidence="3" key="1">
    <citation type="journal article" date="2019" name="Int. J. Syst. Evol. Microbiol.">
        <title>The Global Catalogue of Microorganisms (GCM) 10K type strain sequencing project: providing services to taxonomists for standard genome sequencing and annotation.</title>
        <authorList>
            <consortium name="The Broad Institute Genomics Platform"/>
            <consortium name="The Broad Institute Genome Sequencing Center for Infectious Disease"/>
            <person name="Wu L."/>
            <person name="Ma J."/>
        </authorList>
    </citation>
    <scope>NUCLEOTIDE SEQUENCE [LARGE SCALE GENOMIC DNA]</scope>
    <source>
        <strain evidence="3">JCM 4733</strain>
    </source>
</reference>
<accession>A0ABQ3DD59</accession>
<dbReference type="Gene3D" id="3.30.300.30">
    <property type="match status" value="1"/>
</dbReference>
<dbReference type="Pfam" id="PF13193">
    <property type="entry name" value="AMP-binding_C"/>
    <property type="match status" value="1"/>
</dbReference>
<name>A0ABQ3DD59_9ACTN</name>
<evidence type="ECO:0000313" key="2">
    <source>
        <dbReference type="EMBL" id="GHA70970.1"/>
    </source>
</evidence>
<organism evidence="2 3">
    <name type="scientific">Streptomyces canarius</name>
    <dbReference type="NCBI Taxonomy" id="285453"/>
    <lineage>
        <taxon>Bacteria</taxon>
        <taxon>Bacillati</taxon>
        <taxon>Actinomycetota</taxon>
        <taxon>Actinomycetes</taxon>
        <taxon>Kitasatosporales</taxon>
        <taxon>Streptomycetaceae</taxon>
        <taxon>Streptomyces</taxon>
    </lineage>
</organism>